<dbReference type="GeneID" id="86892567"/>
<evidence type="ECO:0000313" key="2">
    <source>
        <dbReference type="EMBL" id="WOF13437.1"/>
    </source>
</evidence>
<dbReference type="EMBL" id="CP043839">
    <property type="protein sequence ID" value="WOF13437.1"/>
    <property type="molecule type" value="Genomic_DNA"/>
</dbReference>
<gene>
    <name evidence="2" type="ORF">F1644_14705</name>
    <name evidence="1" type="ORF">GGR15_001349</name>
</gene>
<dbReference type="EMBL" id="JAATLI010000004">
    <property type="protein sequence ID" value="NJC17734.1"/>
    <property type="molecule type" value="Genomic_DNA"/>
</dbReference>
<proteinExistence type="predicted"/>
<reference evidence="1 3" key="2">
    <citation type="submission" date="2020-03" db="EMBL/GenBank/DDBJ databases">
        <title>Genomic Encyclopedia of Type Strains, Phase IV (KMG-IV): sequencing the most valuable type-strain genomes for metagenomic binning, comparative biology and taxonomic classification.</title>
        <authorList>
            <person name="Goeker M."/>
        </authorList>
    </citation>
    <scope>NUCLEOTIDE SEQUENCE [LARGE SCALE GENOMIC DNA]</scope>
    <source>
        <strain evidence="1 3">DSM 105722</strain>
    </source>
</reference>
<dbReference type="RefSeq" id="WP_118303468.1">
    <property type="nucleotide sequence ID" value="NZ_BMPA01000004.1"/>
</dbReference>
<protein>
    <submittedName>
        <fullName evidence="1">Uncharacterized protein</fullName>
    </submittedName>
</protein>
<dbReference type="AlphaFoldDB" id="A0A7X5YAS7"/>
<dbReference type="Proteomes" id="UP000576368">
    <property type="component" value="Unassembled WGS sequence"/>
</dbReference>
<evidence type="ECO:0000313" key="1">
    <source>
        <dbReference type="EMBL" id="NJC17734.1"/>
    </source>
</evidence>
<sequence>MENKDLEKIKKWLPKGYGKRVQEMTGKSLVVIYNVVSGKAKNESIYNALLKLALENKAEVERRKSLLSTL</sequence>
<evidence type="ECO:0000313" key="4">
    <source>
        <dbReference type="Proteomes" id="UP001302374"/>
    </source>
</evidence>
<reference evidence="2 4" key="1">
    <citation type="submission" date="2019-09" db="EMBL/GenBank/DDBJ databases">
        <title>Butyricimonas paravirosa DSM 105722 (=214-4 = JCM 18677 = CCUG 65563).</title>
        <authorList>
            <person name="Le Roy T."/>
            <person name="Cani P.D."/>
        </authorList>
    </citation>
    <scope>NUCLEOTIDE SEQUENCE [LARGE SCALE GENOMIC DNA]</scope>
    <source>
        <strain evidence="2 4">DSM 105722</strain>
    </source>
</reference>
<keyword evidence="4" id="KW-1185">Reference proteome</keyword>
<organism evidence="1 3">
    <name type="scientific">Butyricimonas paravirosa</name>
    <dbReference type="NCBI Taxonomy" id="1472417"/>
    <lineage>
        <taxon>Bacteria</taxon>
        <taxon>Pseudomonadati</taxon>
        <taxon>Bacteroidota</taxon>
        <taxon>Bacteroidia</taxon>
        <taxon>Bacteroidales</taxon>
        <taxon>Odoribacteraceae</taxon>
        <taxon>Butyricimonas</taxon>
    </lineage>
</organism>
<name>A0A7X5YAS7_9BACT</name>
<accession>A0A7X5YAS7</accession>
<evidence type="ECO:0000313" key="3">
    <source>
        <dbReference type="Proteomes" id="UP000576368"/>
    </source>
</evidence>
<dbReference type="Proteomes" id="UP001302374">
    <property type="component" value="Chromosome"/>
</dbReference>